<reference evidence="21 22" key="1">
    <citation type="journal article" date="2019" name="Sci. Rep.">
        <title>Comparative genomics of chytrid fungi reveal insights into the obligate biotrophic and pathogenic lifestyle of Synchytrium endobioticum.</title>
        <authorList>
            <person name="van de Vossenberg B.T.L.H."/>
            <person name="Warris S."/>
            <person name="Nguyen H.D.T."/>
            <person name="van Gent-Pelzer M.P.E."/>
            <person name="Joly D.L."/>
            <person name="van de Geest H.C."/>
            <person name="Bonants P.J.M."/>
            <person name="Smith D.S."/>
            <person name="Levesque C.A."/>
            <person name="van der Lee T.A.J."/>
        </authorList>
    </citation>
    <scope>NUCLEOTIDE SEQUENCE [LARGE SCALE GENOMIC DNA]</scope>
    <source>
        <strain evidence="21 22">JEL517</strain>
    </source>
</reference>
<evidence type="ECO:0000313" key="22">
    <source>
        <dbReference type="Proteomes" id="UP000319731"/>
    </source>
</evidence>
<dbReference type="InterPro" id="IPR050732">
    <property type="entry name" value="Beta-glucan_modifiers"/>
</dbReference>
<dbReference type="PANTHER" id="PTHR16631:SF17">
    <property type="entry name" value="GLUCAN ENDO-1,3-BETA-GLUCOSIDASE BTGC"/>
    <property type="match status" value="1"/>
</dbReference>
<evidence type="ECO:0000256" key="8">
    <source>
        <dbReference type="ARBA" id="ARBA00022525"/>
    </source>
</evidence>
<keyword evidence="10" id="KW-0378">Hydrolase</keyword>
<evidence type="ECO:0000256" key="9">
    <source>
        <dbReference type="ARBA" id="ARBA00022729"/>
    </source>
</evidence>
<evidence type="ECO:0000256" key="5">
    <source>
        <dbReference type="ARBA" id="ARBA00012780"/>
    </source>
</evidence>
<evidence type="ECO:0000256" key="13">
    <source>
        <dbReference type="ARBA" id="ARBA00023277"/>
    </source>
</evidence>
<evidence type="ECO:0000256" key="7">
    <source>
        <dbReference type="ARBA" id="ARBA00022512"/>
    </source>
</evidence>
<keyword evidence="8" id="KW-0964">Secreted</keyword>
<evidence type="ECO:0000256" key="1">
    <source>
        <dbReference type="ARBA" id="ARBA00000382"/>
    </source>
</evidence>
<keyword evidence="11" id="KW-0472">Membrane</keyword>
<dbReference type="SUPFAM" id="SSF51445">
    <property type="entry name" value="(Trans)glycosidases"/>
    <property type="match status" value="1"/>
</dbReference>
<dbReference type="Gene3D" id="3.20.20.80">
    <property type="entry name" value="Glycosidases"/>
    <property type="match status" value="1"/>
</dbReference>
<dbReference type="RefSeq" id="XP_031027442.1">
    <property type="nucleotide sequence ID" value="XM_031166419.1"/>
</dbReference>
<dbReference type="EMBL" id="QEAO01000002">
    <property type="protein sequence ID" value="TPX37531.1"/>
    <property type="molecule type" value="Genomic_DNA"/>
</dbReference>
<comment type="similarity">
    <text evidence="4 19">Belongs to the glycosyl hydrolase 17 family.</text>
</comment>
<feature type="chain" id="PRO_5021416034" description="glucan endo-1,3-beta-D-glucosidase" evidence="20">
    <location>
        <begin position="19"/>
        <end position="307"/>
    </location>
</feature>
<keyword evidence="22" id="KW-1185">Reference proteome</keyword>
<evidence type="ECO:0000256" key="4">
    <source>
        <dbReference type="ARBA" id="ARBA00008773"/>
    </source>
</evidence>
<name>A0A507CDF6_9FUNG</name>
<keyword evidence="12" id="KW-0325">Glycoprotein</keyword>
<keyword evidence="9 20" id="KW-0732">Signal</keyword>
<evidence type="ECO:0000256" key="10">
    <source>
        <dbReference type="ARBA" id="ARBA00022801"/>
    </source>
</evidence>
<dbReference type="GO" id="GO:0009986">
    <property type="term" value="C:cell surface"/>
    <property type="evidence" value="ECO:0007669"/>
    <property type="project" value="TreeGrafter"/>
</dbReference>
<dbReference type="GO" id="GO:0005576">
    <property type="term" value="C:extracellular region"/>
    <property type="evidence" value="ECO:0007669"/>
    <property type="project" value="TreeGrafter"/>
</dbReference>
<comment type="function">
    <text evidence="16">Glucanases play a role in cell expansion during growth, in cell-cell fusion during mating, and in spore release during sporulation. This enzyme may be involved in beta-glucan degradation. Active on laminarin and lichenan.</text>
</comment>
<keyword evidence="6" id="KW-1003">Cell membrane</keyword>
<keyword evidence="13" id="KW-0119">Carbohydrate metabolism</keyword>
<organism evidence="21 22">
    <name type="scientific">Synchytrium microbalum</name>
    <dbReference type="NCBI Taxonomy" id="1806994"/>
    <lineage>
        <taxon>Eukaryota</taxon>
        <taxon>Fungi</taxon>
        <taxon>Fungi incertae sedis</taxon>
        <taxon>Chytridiomycota</taxon>
        <taxon>Chytridiomycota incertae sedis</taxon>
        <taxon>Chytridiomycetes</taxon>
        <taxon>Synchytriales</taxon>
        <taxon>Synchytriaceae</taxon>
        <taxon>Synchytrium</taxon>
    </lineage>
</organism>
<evidence type="ECO:0000256" key="12">
    <source>
        <dbReference type="ARBA" id="ARBA00023180"/>
    </source>
</evidence>
<dbReference type="InterPro" id="IPR000490">
    <property type="entry name" value="Glyco_hydro_17"/>
</dbReference>
<dbReference type="Pfam" id="PF00332">
    <property type="entry name" value="Glyco_hydro_17"/>
    <property type="match status" value="1"/>
</dbReference>
<comment type="caution">
    <text evidence="21">The sequence shown here is derived from an EMBL/GenBank/DDBJ whole genome shotgun (WGS) entry which is preliminary data.</text>
</comment>
<evidence type="ECO:0000256" key="20">
    <source>
        <dbReference type="SAM" id="SignalP"/>
    </source>
</evidence>
<sequence>MMIVFLVITLLLLGTTCSDKPLYGIGNVTGTTYSDKPLYGINYGPRRTLNSCPSFDIITSDLVLLSNLTNRIKTFGLIDSGTGMASVSCPFGELVLKAADVVKMKADDSELKRLVSTHPNLFENVDSVVVGSETLFRGEETQQTLAERVTKVRNFLHSNKLARITVTAAEINLPFYGDVLIAAVDYLLVNVYPYWEGRASATAPQLQITETRDLASRGQGKPLVLGEVGWPTGGDAFRDALPSLSNLEQYCTTWVRMAKTNNMGHFFFEAFDESWKPAEHGGVEQHWGLYYSNRTVKSMQCITAVSC</sequence>
<gene>
    <name evidence="21" type="primary">SMI490</name>
    <name evidence="21" type="ORF">SmJEL517_g00490</name>
</gene>
<feature type="signal peptide" evidence="20">
    <location>
        <begin position="1"/>
        <end position="18"/>
    </location>
</feature>
<keyword evidence="7" id="KW-0134">Cell wall</keyword>
<accession>A0A507CDF6</accession>
<dbReference type="GO" id="GO:0042973">
    <property type="term" value="F:glucan endo-1,3-beta-D-glucosidase activity"/>
    <property type="evidence" value="ECO:0007669"/>
    <property type="project" value="UniProtKB-EC"/>
</dbReference>
<evidence type="ECO:0000256" key="14">
    <source>
        <dbReference type="ARBA" id="ARBA00023316"/>
    </source>
</evidence>
<dbReference type="GO" id="GO:0009277">
    <property type="term" value="C:fungal-type cell wall"/>
    <property type="evidence" value="ECO:0007669"/>
    <property type="project" value="TreeGrafter"/>
</dbReference>
<comment type="catalytic activity">
    <reaction evidence="1">
        <text>Hydrolysis of (1-&gt;3)-beta-D-glucosidic linkages in (1-&gt;3)-beta-D-glucans.</text>
        <dbReference type="EC" id="3.2.1.39"/>
    </reaction>
</comment>
<dbReference type="OrthoDB" id="2157419at2759"/>
<dbReference type="AlphaFoldDB" id="A0A507CDF6"/>
<evidence type="ECO:0000256" key="18">
    <source>
        <dbReference type="ARBA" id="ARBA00043078"/>
    </source>
</evidence>
<evidence type="ECO:0000256" key="6">
    <source>
        <dbReference type="ARBA" id="ARBA00022475"/>
    </source>
</evidence>
<evidence type="ECO:0000256" key="17">
    <source>
        <dbReference type="ARBA" id="ARBA00042373"/>
    </source>
</evidence>
<dbReference type="GO" id="GO:0005886">
    <property type="term" value="C:plasma membrane"/>
    <property type="evidence" value="ECO:0007669"/>
    <property type="project" value="UniProtKB-SubCell"/>
</dbReference>
<evidence type="ECO:0000256" key="19">
    <source>
        <dbReference type="RuleBase" id="RU004335"/>
    </source>
</evidence>
<dbReference type="InterPro" id="IPR017853">
    <property type="entry name" value="GH"/>
</dbReference>
<protein>
    <recommendedName>
        <fullName evidence="5">glucan endo-1,3-beta-D-glucosidase</fullName>
        <ecNumber evidence="5">3.2.1.39</ecNumber>
    </recommendedName>
    <alternativeName>
        <fullName evidence="18">Endo-1,3-beta-glucanase btgC</fullName>
    </alternativeName>
    <alternativeName>
        <fullName evidence="17">Laminarinase btgC</fullName>
    </alternativeName>
</protein>
<dbReference type="GO" id="GO:0000272">
    <property type="term" value="P:polysaccharide catabolic process"/>
    <property type="evidence" value="ECO:0007669"/>
    <property type="project" value="UniProtKB-KW"/>
</dbReference>
<comment type="subcellular location">
    <subcellularLocation>
        <location evidence="3">Cell membrane</location>
        <topology evidence="3">Single-pass type II membrane protein</topology>
    </subcellularLocation>
    <subcellularLocation>
        <location evidence="2">Secreted</location>
        <location evidence="2">Cell wall</location>
    </subcellularLocation>
</comment>
<evidence type="ECO:0000256" key="15">
    <source>
        <dbReference type="ARBA" id="ARBA00023326"/>
    </source>
</evidence>
<proteinExistence type="inferred from homology"/>
<dbReference type="GeneID" id="42001716"/>
<dbReference type="Proteomes" id="UP000319731">
    <property type="component" value="Unassembled WGS sequence"/>
</dbReference>
<evidence type="ECO:0000256" key="16">
    <source>
        <dbReference type="ARBA" id="ARBA00037649"/>
    </source>
</evidence>
<keyword evidence="15" id="KW-0624">Polysaccharide degradation</keyword>
<evidence type="ECO:0000313" key="21">
    <source>
        <dbReference type="EMBL" id="TPX37531.1"/>
    </source>
</evidence>
<evidence type="ECO:0000256" key="2">
    <source>
        <dbReference type="ARBA" id="ARBA00004191"/>
    </source>
</evidence>
<keyword evidence="14" id="KW-0961">Cell wall biogenesis/degradation</keyword>
<dbReference type="GO" id="GO:0071555">
    <property type="term" value="P:cell wall organization"/>
    <property type="evidence" value="ECO:0007669"/>
    <property type="project" value="UniProtKB-KW"/>
</dbReference>
<dbReference type="EC" id="3.2.1.39" evidence="5"/>
<dbReference type="PANTHER" id="PTHR16631">
    <property type="entry name" value="GLUCAN 1,3-BETA-GLUCOSIDASE"/>
    <property type="match status" value="1"/>
</dbReference>
<evidence type="ECO:0000256" key="11">
    <source>
        <dbReference type="ARBA" id="ARBA00023136"/>
    </source>
</evidence>
<evidence type="ECO:0000256" key="3">
    <source>
        <dbReference type="ARBA" id="ARBA00004401"/>
    </source>
</evidence>